<name>A0AAU7TPR4_9ACTN</name>
<keyword evidence="5 6" id="KW-0472">Membrane</keyword>
<feature type="transmembrane region" description="Helical" evidence="6">
    <location>
        <begin position="105"/>
        <end position="124"/>
    </location>
</feature>
<feature type="transmembrane region" description="Helical" evidence="6">
    <location>
        <begin position="144"/>
        <end position="161"/>
    </location>
</feature>
<evidence type="ECO:0000256" key="3">
    <source>
        <dbReference type="ARBA" id="ARBA00022692"/>
    </source>
</evidence>
<keyword evidence="2" id="KW-1003">Cell membrane</keyword>
<dbReference type="GO" id="GO:0005886">
    <property type="term" value="C:plasma membrane"/>
    <property type="evidence" value="ECO:0007669"/>
    <property type="project" value="UniProtKB-SubCell"/>
</dbReference>
<feature type="transmembrane region" description="Helical" evidence="6">
    <location>
        <begin position="241"/>
        <end position="262"/>
    </location>
</feature>
<feature type="transmembrane region" description="Helical" evidence="6">
    <location>
        <begin position="195"/>
        <end position="220"/>
    </location>
</feature>
<evidence type="ECO:0000313" key="8">
    <source>
        <dbReference type="EMBL" id="XBV28691.1"/>
    </source>
</evidence>
<dbReference type="GO" id="GO:0006825">
    <property type="term" value="P:copper ion transport"/>
    <property type="evidence" value="ECO:0007669"/>
    <property type="project" value="InterPro"/>
</dbReference>
<gene>
    <name evidence="8" type="ORF">ABN611_20110</name>
</gene>
<dbReference type="InterPro" id="IPR008457">
    <property type="entry name" value="Cu-R_CopD_dom"/>
</dbReference>
<feature type="transmembrane region" description="Helical" evidence="6">
    <location>
        <begin position="282"/>
        <end position="304"/>
    </location>
</feature>
<evidence type="ECO:0000256" key="1">
    <source>
        <dbReference type="ARBA" id="ARBA00004651"/>
    </source>
</evidence>
<dbReference type="InterPro" id="IPR032694">
    <property type="entry name" value="CopC/D"/>
</dbReference>
<dbReference type="PANTHER" id="PTHR34820">
    <property type="entry name" value="INNER MEMBRANE PROTEIN YEBZ"/>
    <property type="match status" value="1"/>
</dbReference>
<keyword evidence="3 6" id="KW-0812">Transmembrane</keyword>
<protein>
    <submittedName>
        <fullName evidence="8">CopD family protein</fullName>
    </submittedName>
</protein>
<feature type="transmembrane region" description="Helical" evidence="6">
    <location>
        <begin position="168"/>
        <end position="189"/>
    </location>
</feature>
<evidence type="ECO:0000256" key="5">
    <source>
        <dbReference type="ARBA" id="ARBA00023136"/>
    </source>
</evidence>
<dbReference type="RefSeq" id="WP_350281441.1">
    <property type="nucleotide sequence ID" value="NZ_CP158165.1"/>
</dbReference>
<feature type="transmembrane region" description="Helical" evidence="6">
    <location>
        <begin position="60"/>
        <end position="85"/>
    </location>
</feature>
<comment type="subcellular location">
    <subcellularLocation>
        <location evidence="1">Cell membrane</location>
        <topology evidence="1">Multi-pass membrane protein</topology>
    </subcellularLocation>
</comment>
<evidence type="ECO:0000256" key="2">
    <source>
        <dbReference type="ARBA" id="ARBA00022475"/>
    </source>
</evidence>
<reference evidence="8" key="1">
    <citation type="submission" date="2024-06" db="EMBL/GenBank/DDBJ databases">
        <title>Kribbella sp. strain HUAS MG21 genome sequences.</title>
        <authorList>
            <person name="Mo P."/>
        </authorList>
    </citation>
    <scope>NUCLEOTIDE SEQUENCE</scope>
    <source>
        <strain evidence="8">HUAS MG21</strain>
    </source>
</reference>
<keyword evidence="4 6" id="KW-1133">Transmembrane helix</keyword>
<evidence type="ECO:0000259" key="7">
    <source>
        <dbReference type="Pfam" id="PF05425"/>
    </source>
</evidence>
<dbReference type="AlphaFoldDB" id="A0AAU7TPR4"/>
<evidence type="ECO:0000256" key="6">
    <source>
        <dbReference type="SAM" id="Phobius"/>
    </source>
</evidence>
<dbReference type="EMBL" id="CP158165">
    <property type="protein sequence ID" value="XBV28691.1"/>
    <property type="molecule type" value="Genomic_DNA"/>
</dbReference>
<sequence length="341" mass="34467">MTATRAARHRMPGRLVAGGVAAAAVASAALVVAMYAADSEPSLSGGIGGPGPFVSWLSPLLRLVSTLATVGCAGALLAAVVLLRLEGGPLGVQGRRAVRDASNSAIIWAVCAFAGAVVTAALLLNTPVRLLRLRLDDALGVPEVKAFLITGILVLALAIGIRRVQTSSAAGLGVLVAIAALVPNAVTAYPRNESYVVIAGAALVIHVIAATTWIGGLAGLVRYGRASRNGLPLVMERYGQVAVISAIAVVLSGLLSAAGRLAAKGGGWGSVTDAVTADTYGALLLAKIAAFLLLVLLAAIHRAYSRNGLAEGTHPFWRIVAVELLTMSATLGLSVALSQTA</sequence>
<dbReference type="Pfam" id="PF05425">
    <property type="entry name" value="CopD"/>
    <property type="match status" value="1"/>
</dbReference>
<proteinExistence type="predicted"/>
<accession>A0AAU7TPR4</accession>
<evidence type="ECO:0000256" key="4">
    <source>
        <dbReference type="ARBA" id="ARBA00022989"/>
    </source>
</evidence>
<feature type="domain" description="Copper resistance protein D" evidence="7">
    <location>
        <begin position="234"/>
        <end position="337"/>
    </location>
</feature>
<organism evidence="8">
    <name type="scientific">Kribbella sp. HUAS MG21</name>
    <dbReference type="NCBI Taxonomy" id="3160966"/>
    <lineage>
        <taxon>Bacteria</taxon>
        <taxon>Bacillati</taxon>
        <taxon>Actinomycetota</taxon>
        <taxon>Actinomycetes</taxon>
        <taxon>Propionibacteriales</taxon>
        <taxon>Kribbellaceae</taxon>
        <taxon>Kribbella</taxon>
    </lineage>
</organism>
<dbReference type="PANTHER" id="PTHR34820:SF4">
    <property type="entry name" value="INNER MEMBRANE PROTEIN YEBZ"/>
    <property type="match status" value="1"/>
</dbReference>